<dbReference type="PANTHER" id="PTHR30069">
    <property type="entry name" value="TONB-DEPENDENT OUTER MEMBRANE RECEPTOR"/>
    <property type="match status" value="1"/>
</dbReference>
<dbReference type="Pfam" id="PF07715">
    <property type="entry name" value="Plug"/>
    <property type="match status" value="1"/>
</dbReference>
<dbReference type="GO" id="GO:0030246">
    <property type="term" value="F:carbohydrate binding"/>
    <property type="evidence" value="ECO:0007669"/>
    <property type="project" value="InterPro"/>
</dbReference>
<sequence>MNARSVRNNGVPSALTRIRHMAGAFTMATVLALTYSVTSNTVYAQSTAGALYGKVSAGSTITAESADTGFTRTVTAAADGNFRIGSLPPGNYKVTFTQDGQPVTKEVSVSIGSNTLVGSGSEVLELEKFTVGGSTVNPIDFGSAEAVTIFNEKQIDLLPVARSTTAVALLAPGTTLGDSAFGNLASFGGASVAENAYYVNGMNITNFRNGLGGATVPFEFYNQFEVKTGGYSAEFGRSTGGVISSTTKSGSNEYHAGFNVYFEADAGRENSPDVYQNGNTATPYIYNSADYRQDLTANVYASGPVLPMLRNKLFFYGLYQIRDFKREDVVSSGGRHSTITSDDPFWGVKLDFYPLDNHHFEFTMFSDEETELGKEVDYNFANKTITGTNLSESFTYFGGDTKIARYTGTFFENLTVSAMWGESTQNRTAVSGDDLIPAVYDGRSGSLLYVQGNPDILYEDAAIDTREAKRLDLEYSFNLFGAHRLRAGYDIEENVSTSLAQYSGGVYYRYYAIPGSGLINGVTVPTPNVGAVRVRKYSNSGSFQVKSDAWYVEDNWTLMNERLNLRLGLRNESFENLNGAGDQFIKVTGQKAPRIAAAYDLTGDKKTKIFANFGRYHLPIASNTNVRLAGGEFFTQEWYALTAVNNNLPTLGAKLGSTTVFSSGQIPDTRTIVDLDIKPMYQDEWIAGIQHTLNKDLTLKVAFTTRQINGTAIDDMIVDHALTYWAQTNGFGGYSAAGNNHYVLGNPGRDIRTFWDFNEDGDISANEEAVLTRDMLGYPSAKRKYYAVEVALEKVWNGKWNAQLSYTWSQSFGNYEGWVLSDNGQDDAGITILFDTPDLTLNSDGYLANDRRHQFKAFGSYKLNSEWTIGANLLLASGRPKNKFGNYPDRVVGSAYGPDYFMGYRGAAGTSDWQFNANLSFLYKPKWGKDRVTMGLDVFNVLNSRTVLETVETYETSAGGLEPTYGLPNAWQRPRYFRLSFGYDY</sequence>
<evidence type="ECO:0000313" key="2">
    <source>
        <dbReference type="EMBL" id="RXK54621.1"/>
    </source>
</evidence>
<reference evidence="2 3" key="1">
    <citation type="submission" date="2019-01" db="EMBL/GenBank/DDBJ databases">
        <title>Lacunisphaera sp. strain TWA-58.</title>
        <authorList>
            <person name="Chen W.-M."/>
        </authorList>
    </citation>
    <scope>NUCLEOTIDE SEQUENCE [LARGE SCALE GENOMIC DNA]</scope>
    <source>
        <strain evidence="2 3">TWA-58</strain>
    </source>
</reference>
<gene>
    <name evidence="2" type="ORF">ESB00_01620</name>
</gene>
<organism evidence="2 3">
    <name type="scientific">Oleiharenicola lentus</name>
    <dbReference type="NCBI Taxonomy" id="2508720"/>
    <lineage>
        <taxon>Bacteria</taxon>
        <taxon>Pseudomonadati</taxon>
        <taxon>Verrucomicrobiota</taxon>
        <taxon>Opitutia</taxon>
        <taxon>Opitutales</taxon>
        <taxon>Opitutaceae</taxon>
        <taxon>Oleiharenicola</taxon>
    </lineage>
</organism>
<dbReference type="InterPro" id="IPR037066">
    <property type="entry name" value="Plug_dom_sf"/>
</dbReference>
<protein>
    <submittedName>
        <fullName evidence="2">TonB-dependent receptor</fullName>
    </submittedName>
</protein>
<feature type="domain" description="TonB-dependent receptor plug" evidence="1">
    <location>
        <begin position="144"/>
        <end position="242"/>
    </location>
</feature>
<accession>A0A4Q1C740</accession>
<name>A0A4Q1C740_9BACT</name>
<comment type="caution">
    <text evidence="2">The sequence shown here is derived from an EMBL/GenBank/DDBJ whole genome shotgun (WGS) entry which is preliminary data.</text>
</comment>
<evidence type="ECO:0000313" key="3">
    <source>
        <dbReference type="Proteomes" id="UP000290218"/>
    </source>
</evidence>
<dbReference type="SUPFAM" id="SSF49452">
    <property type="entry name" value="Starch-binding domain-like"/>
    <property type="match status" value="1"/>
</dbReference>
<dbReference type="Pfam" id="PF13620">
    <property type="entry name" value="CarboxypepD_reg"/>
    <property type="match status" value="1"/>
</dbReference>
<dbReference type="InterPro" id="IPR013784">
    <property type="entry name" value="Carb-bd-like_fold"/>
</dbReference>
<dbReference type="GO" id="GO:0015344">
    <property type="term" value="F:siderophore uptake transmembrane transporter activity"/>
    <property type="evidence" value="ECO:0007669"/>
    <property type="project" value="TreeGrafter"/>
</dbReference>
<dbReference type="OrthoDB" id="9764669at2"/>
<dbReference type="AlphaFoldDB" id="A0A4Q1C740"/>
<evidence type="ECO:0000259" key="1">
    <source>
        <dbReference type="Pfam" id="PF07715"/>
    </source>
</evidence>
<dbReference type="Gene3D" id="2.170.130.10">
    <property type="entry name" value="TonB-dependent receptor, plug domain"/>
    <property type="match status" value="1"/>
</dbReference>
<keyword evidence="3" id="KW-1185">Reference proteome</keyword>
<dbReference type="GO" id="GO:0009279">
    <property type="term" value="C:cell outer membrane"/>
    <property type="evidence" value="ECO:0007669"/>
    <property type="project" value="TreeGrafter"/>
</dbReference>
<dbReference type="PANTHER" id="PTHR30069:SF46">
    <property type="entry name" value="OAR PROTEIN"/>
    <property type="match status" value="1"/>
</dbReference>
<dbReference type="Proteomes" id="UP000290218">
    <property type="component" value="Unassembled WGS sequence"/>
</dbReference>
<dbReference type="InterPro" id="IPR039426">
    <property type="entry name" value="TonB-dep_rcpt-like"/>
</dbReference>
<dbReference type="SUPFAM" id="SSF56935">
    <property type="entry name" value="Porins"/>
    <property type="match status" value="1"/>
</dbReference>
<dbReference type="EMBL" id="SDHX01000001">
    <property type="protein sequence ID" value="RXK54621.1"/>
    <property type="molecule type" value="Genomic_DNA"/>
</dbReference>
<proteinExistence type="predicted"/>
<keyword evidence="2" id="KW-0675">Receptor</keyword>
<dbReference type="GO" id="GO:0044718">
    <property type="term" value="P:siderophore transmembrane transport"/>
    <property type="evidence" value="ECO:0007669"/>
    <property type="project" value="TreeGrafter"/>
</dbReference>
<dbReference type="InterPro" id="IPR012910">
    <property type="entry name" value="Plug_dom"/>
</dbReference>
<dbReference type="Gene3D" id="2.60.40.1120">
    <property type="entry name" value="Carboxypeptidase-like, regulatory domain"/>
    <property type="match status" value="1"/>
</dbReference>